<dbReference type="GO" id="GO:0032259">
    <property type="term" value="P:methylation"/>
    <property type="evidence" value="ECO:0007669"/>
    <property type="project" value="UniProtKB-KW"/>
</dbReference>
<gene>
    <name evidence="1" type="ORF">IAA69_05070</name>
</gene>
<comment type="caution">
    <text evidence="1">The sequence shown here is derived from an EMBL/GenBank/DDBJ whole genome shotgun (WGS) entry which is preliminary data.</text>
</comment>
<dbReference type="GO" id="GO:0008168">
    <property type="term" value="F:methyltransferase activity"/>
    <property type="evidence" value="ECO:0007669"/>
    <property type="project" value="UniProtKB-KW"/>
</dbReference>
<name>A0A9D1A201_9ACTN</name>
<dbReference type="Proteomes" id="UP000824261">
    <property type="component" value="Unassembled WGS sequence"/>
</dbReference>
<protein>
    <submittedName>
        <fullName evidence="1">Class I SAM-dependent methyltransferase</fullName>
    </submittedName>
</protein>
<sequence length="338" mass="36409">MDRATARELIALNNRFYAENATSFSATRNAPWDGWAQCLDIVRHELGFDGVASQGSVSGACCAEGRRDAKSAGCSQQARVRPTTCVSLLSQRAGDGLAECSPTLRVLDVACGNLRFEGFLARELPGVACECFAVDSCEALAGSTLPDAPAWKQAVRFRQLDVLACLAEAGDRSGAADCGNEHVEKAPRALSLVHRLTAAFAVPPCDAAVCFGFMHHVPVPEWREALLRALVECVRPGGIVCISFWRFLDHPPLARKADEATARAAEDAQLARLVGAFDPGDRLLGWQDRQDSFRYCHHFSGAEIDALAASVAGRAHPIARFRADGRSGDLNDYLVLQV</sequence>
<dbReference type="AlphaFoldDB" id="A0A9D1A201"/>
<evidence type="ECO:0000313" key="2">
    <source>
        <dbReference type="Proteomes" id="UP000824261"/>
    </source>
</evidence>
<reference evidence="1" key="2">
    <citation type="journal article" date="2021" name="PeerJ">
        <title>Extensive microbial diversity within the chicken gut microbiome revealed by metagenomics and culture.</title>
        <authorList>
            <person name="Gilroy R."/>
            <person name="Ravi A."/>
            <person name="Getino M."/>
            <person name="Pursley I."/>
            <person name="Horton D.L."/>
            <person name="Alikhan N.F."/>
            <person name="Baker D."/>
            <person name="Gharbi K."/>
            <person name="Hall N."/>
            <person name="Watson M."/>
            <person name="Adriaenssens E.M."/>
            <person name="Foster-Nyarko E."/>
            <person name="Jarju S."/>
            <person name="Secka A."/>
            <person name="Antonio M."/>
            <person name="Oren A."/>
            <person name="Chaudhuri R.R."/>
            <person name="La Ragione R."/>
            <person name="Hildebrand F."/>
            <person name="Pallen M.J."/>
        </authorList>
    </citation>
    <scope>NUCLEOTIDE SEQUENCE</scope>
    <source>
        <strain evidence="1">ChiGjej1B1-2707</strain>
    </source>
</reference>
<dbReference type="Gene3D" id="3.40.50.150">
    <property type="entry name" value="Vaccinia Virus protein VP39"/>
    <property type="match status" value="1"/>
</dbReference>
<keyword evidence="1" id="KW-0489">Methyltransferase</keyword>
<dbReference type="Pfam" id="PF13489">
    <property type="entry name" value="Methyltransf_23"/>
    <property type="match status" value="1"/>
</dbReference>
<organism evidence="1 2">
    <name type="scientific">Candidatus Aveggerthella stercoripullorum</name>
    <dbReference type="NCBI Taxonomy" id="2840688"/>
    <lineage>
        <taxon>Bacteria</taxon>
        <taxon>Bacillati</taxon>
        <taxon>Actinomycetota</taxon>
        <taxon>Coriobacteriia</taxon>
        <taxon>Eggerthellales</taxon>
        <taxon>Eggerthellaceae</taxon>
        <taxon>Eggerthellaceae incertae sedis</taxon>
        <taxon>Candidatus Aveggerthella</taxon>
    </lineage>
</organism>
<dbReference type="InterPro" id="IPR029063">
    <property type="entry name" value="SAM-dependent_MTases_sf"/>
</dbReference>
<keyword evidence="1" id="KW-0808">Transferase</keyword>
<dbReference type="SUPFAM" id="SSF53335">
    <property type="entry name" value="S-adenosyl-L-methionine-dependent methyltransferases"/>
    <property type="match status" value="1"/>
</dbReference>
<evidence type="ECO:0000313" key="1">
    <source>
        <dbReference type="EMBL" id="HIR01618.1"/>
    </source>
</evidence>
<reference evidence="1" key="1">
    <citation type="submission" date="2020-10" db="EMBL/GenBank/DDBJ databases">
        <authorList>
            <person name="Gilroy R."/>
        </authorList>
    </citation>
    <scope>NUCLEOTIDE SEQUENCE</scope>
    <source>
        <strain evidence="1">ChiGjej1B1-2707</strain>
    </source>
</reference>
<dbReference type="EMBL" id="DVGB01000060">
    <property type="protein sequence ID" value="HIR01618.1"/>
    <property type="molecule type" value="Genomic_DNA"/>
</dbReference>
<proteinExistence type="predicted"/>
<accession>A0A9D1A201</accession>